<evidence type="ECO:0000256" key="3">
    <source>
        <dbReference type="ARBA" id="ARBA00023242"/>
    </source>
</evidence>
<evidence type="ECO:0000256" key="2">
    <source>
        <dbReference type="ARBA" id="ARBA00022833"/>
    </source>
</evidence>
<gene>
    <name evidence="5" type="ORF">AWRI1631_10950030</name>
</gene>
<dbReference type="CDD" id="cd12148">
    <property type="entry name" value="fungal_TF_MHR"/>
    <property type="match status" value="1"/>
</dbReference>
<keyword evidence="3" id="KW-0539">Nucleus</keyword>
<feature type="domain" description="Xylanolytic transcriptional activator regulatory" evidence="4">
    <location>
        <begin position="20"/>
        <end position="90"/>
    </location>
</feature>
<dbReference type="PANTHER" id="PTHR31405:SF8">
    <property type="entry name" value="TRANSCRIPTION FACTOR PDR8-RELATED"/>
    <property type="match status" value="1"/>
</dbReference>
<organism evidence="5 6">
    <name type="scientific">Saccharomyces cerevisiae (strain AWRI1631)</name>
    <name type="common">Baker's yeast</name>
    <dbReference type="NCBI Taxonomy" id="545124"/>
    <lineage>
        <taxon>Eukaryota</taxon>
        <taxon>Fungi</taxon>
        <taxon>Dikarya</taxon>
        <taxon>Ascomycota</taxon>
        <taxon>Saccharomycotina</taxon>
        <taxon>Saccharomycetes</taxon>
        <taxon>Saccharomycetales</taxon>
        <taxon>Saccharomycetaceae</taxon>
        <taxon>Saccharomyces</taxon>
    </lineage>
</organism>
<evidence type="ECO:0000256" key="1">
    <source>
        <dbReference type="ARBA" id="ARBA00004123"/>
    </source>
</evidence>
<dbReference type="GO" id="GO:0008270">
    <property type="term" value="F:zinc ion binding"/>
    <property type="evidence" value="ECO:0007669"/>
    <property type="project" value="InterPro"/>
</dbReference>
<evidence type="ECO:0000259" key="4">
    <source>
        <dbReference type="SMART" id="SM00906"/>
    </source>
</evidence>
<dbReference type="GO" id="GO:0003677">
    <property type="term" value="F:DNA binding"/>
    <property type="evidence" value="ECO:0007669"/>
    <property type="project" value="InterPro"/>
</dbReference>
<proteinExistence type="predicted"/>
<dbReference type="GO" id="GO:0005634">
    <property type="term" value="C:nucleus"/>
    <property type="evidence" value="ECO:0007669"/>
    <property type="project" value="UniProtKB-SubCell"/>
</dbReference>
<comment type="subcellular location">
    <subcellularLocation>
        <location evidence="1">Nucleus</location>
    </subcellularLocation>
</comment>
<dbReference type="Proteomes" id="UP000008988">
    <property type="component" value="Unassembled WGS sequence"/>
</dbReference>
<dbReference type="InterPro" id="IPR052693">
    <property type="entry name" value="Yeast_MDR_Regulatory"/>
</dbReference>
<dbReference type="AlphaFoldDB" id="B5VTY0"/>
<dbReference type="InterPro" id="IPR007219">
    <property type="entry name" value="XnlR_reg_dom"/>
</dbReference>
<dbReference type="EMBL" id="ABSV01002461">
    <property type="protein sequence ID" value="EDZ68616.1"/>
    <property type="molecule type" value="Genomic_DNA"/>
</dbReference>
<evidence type="ECO:0000313" key="6">
    <source>
        <dbReference type="Proteomes" id="UP000008988"/>
    </source>
</evidence>
<evidence type="ECO:0000313" key="5">
    <source>
        <dbReference type="EMBL" id="EDZ68616.1"/>
    </source>
</evidence>
<protein>
    <recommendedName>
        <fullName evidence="4">Xylanolytic transcriptional activator regulatory domain-containing protein</fullName>
    </recommendedName>
</protein>
<sequence length="289" mass="33040">MLRVFHLDFSAMTGGEFSRVYMLVQMACSLAMDLGFNSDISIPTNTNDRIYLENIWWWLLHMDIEVSFNLGVPLQMGSVSPSRLIPSQDTMFTKSIVLLRRVQQDIYCKDKMPDLKQFIIDIETFIRVHCKPLSFYMVPENYNFTESLEIHTLLSLLTAISNLSNIRKYYLDESTAETFNKTIQVSFTSLQIATTVLKSYYEMDIANSSHGLNDNAKRLPLHLQIAVWIIYHSLGRVIYESYGLLFSTLQESVPTPLGTDESTELQVDDFSIGSLDVNISHIFSLKAVS</sequence>
<reference evidence="5 6" key="1">
    <citation type="journal article" date="2008" name="FEMS Yeast Res.">
        <title>Comparative genome analysis of a Saccharomyces cerevisiae wine strain.</title>
        <authorList>
            <person name="Borneman A.R."/>
            <person name="Forgan A.H."/>
            <person name="Pretorius I.S."/>
            <person name="Chambers P.J."/>
        </authorList>
    </citation>
    <scope>NUCLEOTIDE SEQUENCE [LARGE SCALE GENOMIC DNA]</scope>
    <source>
        <strain evidence="5 6">AWRI1631</strain>
    </source>
</reference>
<keyword evidence="2" id="KW-0862">Zinc</keyword>
<dbReference type="GO" id="GO:0006351">
    <property type="term" value="P:DNA-templated transcription"/>
    <property type="evidence" value="ECO:0007669"/>
    <property type="project" value="InterPro"/>
</dbReference>
<dbReference type="PANTHER" id="PTHR31405">
    <property type="entry name" value="TRANSCRIPTION FACTOR PDR8-RELATED"/>
    <property type="match status" value="1"/>
</dbReference>
<dbReference type="SMART" id="SM00906">
    <property type="entry name" value="Fungal_trans"/>
    <property type="match status" value="1"/>
</dbReference>
<comment type="caution">
    <text evidence="5">The sequence shown here is derived from an EMBL/GenBank/DDBJ whole genome shotgun (WGS) entry which is preliminary data.</text>
</comment>
<accession>B5VTY0</accession>
<name>B5VTY0_YEAS6</name>